<proteinExistence type="predicted"/>
<sequence>MTHTTVDSERDSLERDDAPQDAARELGELNARCESIDQEPEESVVEDRRREKKSKRLQISVSIRSVSMILLITVLIGASATFAWLYFGAKRETDAMHRQAANDARAEKVALDYAVAAAEMNFKDLNAWKTKLVAGTSPELKAKLTDAATSMAQILVPLEWTSTARPLASKVRSDTNGVFVVDSFVRVLTKTSQSQDPLQSTATYSITIDSAKNWLITDVGGLGAAVGEK</sequence>
<keyword evidence="2" id="KW-0812">Transmembrane</keyword>
<dbReference type="EMBL" id="AP022584">
    <property type="protein sequence ID" value="BBY12544.1"/>
    <property type="molecule type" value="Genomic_DNA"/>
</dbReference>
<feature type="transmembrane region" description="Helical" evidence="2">
    <location>
        <begin position="61"/>
        <end position="87"/>
    </location>
</feature>
<reference evidence="3 4" key="1">
    <citation type="journal article" date="2019" name="Emerg. Microbes Infect.">
        <title>Comprehensive subspecies identification of 175 nontuberculous mycobacteria species based on 7547 genomic profiles.</title>
        <authorList>
            <person name="Matsumoto Y."/>
            <person name="Kinjo T."/>
            <person name="Motooka D."/>
            <person name="Nabeya D."/>
            <person name="Jung N."/>
            <person name="Uechi K."/>
            <person name="Horii T."/>
            <person name="Iida T."/>
            <person name="Fujita J."/>
            <person name="Nakamura S."/>
        </authorList>
    </citation>
    <scope>NUCLEOTIDE SEQUENCE [LARGE SCALE GENOMIC DNA]</scope>
    <source>
        <strain evidence="3 4">JCM 17324</strain>
    </source>
</reference>
<evidence type="ECO:0000256" key="2">
    <source>
        <dbReference type="SAM" id="Phobius"/>
    </source>
</evidence>
<evidence type="ECO:0000256" key="1">
    <source>
        <dbReference type="SAM" id="MobiDB-lite"/>
    </source>
</evidence>
<keyword evidence="4" id="KW-1185">Reference proteome</keyword>
<evidence type="ECO:0000313" key="3">
    <source>
        <dbReference type="EMBL" id="BBY12544.1"/>
    </source>
</evidence>
<feature type="region of interest" description="Disordered" evidence="1">
    <location>
        <begin position="1"/>
        <end position="51"/>
    </location>
</feature>
<evidence type="ECO:0008006" key="5">
    <source>
        <dbReference type="Google" id="ProtNLM"/>
    </source>
</evidence>
<gene>
    <name evidence="3" type="ORF">MMARJ_32840</name>
</gene>
<dbReference type="Proteomes" id="UP000466831">
    <property type="component" value="Chromosome"/>
</dbReference>
<evidence type="ECO:0000313" key="4">
    <source>
        <dbReference type="Proteomes" id="UP000466831"/>
    </source>
</evidence>
<keyword evidence="2" id="KW-1133">Transmembrane helix</keyword>
<name>A0ABM7JFA8_9MYCO</name>
<dbReference type="RefSeq" id="WP_083019359.1">
    <property type="nucleotide sequence ID" value="NZ_AP022584.1"/>
</dbReference>
<protein>
    <recommendedName>
        <fullName evidence="5">Mce-associated membrane protein</fullName>
    </recommendedName>
</protein>
<accession>A0ABM7JFA8</accession>
<keyword evidence="2" id="KW-0472">Membrane</keyword>
<feature type="compositionally biased region" description="Basic and acidic residues" evidence="1">
    <location>
        <begin position="1"/>
        <end position="27"/>
    </location>
</feature>
<organism evidence="3 4">
    <name type="scientific">Mycobacterium marseillense</name>
    <dbReference type="NCBI Taxonomy" id="701042"/>
    <lineage>
        <taxon>Bacteria</taxon>
        <taxon>Bacillati</taxon>
        <taxon>Actinomycetota</taxon>
        <taxon>Actinomycetes</taxon>
        <taxon>Mycobacteriales</taxon>
        <taxon>Mycobacteriaceae</taxon>
        <taxon>Mycobacterium</taxon>
        <taxon>Mycobacterium avium complex (MAC)</taxon>
    </lineage>
</organism>